<proteinExistence type="predicted"/>
<gene>
    <name evidence="1" type="ORF">DK847_10730</name>
</gene>
<dbReference type="Pfam" id="PF11011">
    <property type="entry name" value="DUF2849"/>
    <property type="match status" value="1"/>
</dbReference>
<dbReference type="InterPro" id="IPR021270">
    <property type="entry name" value="DUF2849"/>
</dbReference>
<evidence type="ECO:0000313" key="1">
    <source>
        <dbReference type="EMBL" id="PZF76925.1"/>
    </source>
</evidence>
<dbReference type="EMBL" id="QKVK01000004">
    <property type="protein sequence ID" value="PZF76925.1"/>
    <property type="molecule type" value="Genomic_DNA"/>
</dbReference>
<comment type="caution">
    <text evidence="1">The sequence shown here is derived from an EMBL/GenBank/DDBJ whole genome shotgun (WGS) entry which is preliminary data.</text>
</comment>
<protein>
    <submittedName>
        <fullName evidence="1">DUF2849 domain-containing protein</fullName>
    </submittedName>
</protein>
<keyword evidence="2" id="KW-1185">Reference proteome</keyword>
<sequence>MSTPEKGQLVTANRLRDGIAVFLTRGGEWSEVIDDAVLAQEPQAAAALEARAREDERKTIVTGSYLVDAERLEGRVRAAHIRERMRALGPTVRLDLGKQAEGKGAGFAAPEGE</sequence>
<name>A0A2W2AN50_9HYPH</name>
<accession>A0A2W2AN50</accession>
<dbReference type="RefSeq" id="WP_111198495.1">
    <property type="nucleotide sequence ID" value="NZ_QKVK01000004.1"/>
</dbReference>
<dbReference type="AlphaFoldDB" id="A0A2W2AN50"/>
<organism evidence="1 2">
    <name type="scientific">Aestuariivirga litoralis</name>
    <dbReference type="NCBI Taxonomy" id="2650924"/>
    <lineage>
        <taxon>Bacteria</taxon>
        <taxon>Pseudomonadati</taxon>
        <taxon>Pseudomonadota</taxon>
        <taxon>Alphaproteobacteria</taxon>
        <taxon>Hyphomicrobiales</taxon>
        <taxon>Aestuariivirgaceae</taxon>
        <taxon>Aestuariivirga</taxon>
    </lineage>
</organism>
<reference evidence="2" key="1">
    <citation type="submission" date="2018-06" db="EMBL/GenBank/DDBJ databases">
        <title>Aestuariibacter litoralis strain KCTC 52945T.</title>
        <authorList>
            <person name="Li X."/>
            <person name="Salam N."/>
            <person name="Li J.-L."/>
            <person name="Chen Y.-M."/>
            <person name="Yang Z.-W."/>
            <person name="Zhang L.-Y."/>
            <person name="Han M.-X."/>
            <person name="Xiao M."/>
            <person name="Li W.-J."/>
        </authorList>
    </citation>
    <scope>NUCLEOTIDE SEQUENCE [LARGE SCALE GENOMIC DNA]</scope>
    <source>
        <strain evidence="2">KCTC 52945</strain>
    </source>
</reference>
<evidence type="ECO:0000313" key="2">
    <source>
        <dbReference type="Proteomes" id="UP000248795"/>
    </source>
</evidence>
<dbReference type="Proteomes" id="UP000248795">
    <property type="component" value="Unassembled WGS sequence"/>
</dbReference>